<organism evidence="3 4">
    <name type="scientific">Gillisia mitskevichiae</name>
    <dbReference type="NCBI Taxonomy" id="270921"/>
    <lineage>
        <taxon>Bacteria</taxon>
        <taxon>Pseudomonadati</taxon>
        <taxon>Bacteroidota</taxon>
        <taxon>Flavobacteriia</taxon>
        <taxon>Flavobacteriales</taxon>
        <taxon>Flavobacteriaceae</taxon>
        <taxon>Gillisia</taxon>
    </lineage>
</organism>
<dbReference type="InterPro" id="IPR016087">
    <property type="entry name" value="Chalcone_isomerase"/>
</dbReference>
<proteinExistence type="predicted"/>
<keyword evidence="3" id="KW-0413">Isomerase</keyword>
<evidence type="ECO:0000313" key="4">
    <source>
        <dbReference type="Proteomes" id="UP000276282"/>
    </source>
</evidence>
<evidence type="ECO:0000256" key="1">
    <source>
        <dbReference type="SAM" id="SignalP"/>
    </source>
</evidence>
<dbReference type="InterPro" id="IPR016088">
    <property type="entry name" value="Chalcone_isomerase_3-sand"/>
</dbReference>
<dbReference type="GO" id="GO:0016872">
    <property type="term" value="F:intramolecular lyase activity"/>
    <property type="evidence" value="ECO:0007669"/>
    <property type="project" value="InterPro"/>
</dbReference>
<feature type="domain" description="Chalcone isomerase" evidence="2">
    <location>
        <begin position="21"/>
        <end position="185"/>
    </location>
</feature>
<reference evidence="3 4" key="1">
    <citation type="submission" date="2018-10" db="EMBL/GenBank/DDBJ databases">
        <title>Genomic Encyclopedia of Archaeal and Bacterial Type Strains, Phase II (KMG-II): from individual species to whole genera.</title>
        <authorList>
            <person name="Goeker M."/>
        </authorList>
    </citation>
    <scope>NUCLEOTIDE SEQUENCE [LARGE SCALE GENOMIC DNA]</scope>
    <source>
        <strain evidence="3 4">DSM 19839</strain>
    </source>
</reference>
<evidence type="ECO:0000313" key="3">
    <source>
        <dbReference type="EMBL" id="RKS42687.1"/>
    </source>
</evidence>
<dbReference type="EMBL" id="RBLG01000007">
    <property type="protein sequence ID" value="RKS42687.1"/>
    <property type="molecule type" value="Genomic_DNA"/>
</dbReference>
<keyword evidence="1" id="KW-0732">Signal</keyword>
<evidence type="ECO:0000259" key="2">
    <source>
        <dbReference type="Pfam" id="PF16036"/>
    </source>
</evidence>
<accession>A0A495NXT2</accession>
<dbReference type="InterPro" id="IPR036298">
    <property type="entry name" value="Chalcone_isomerase_sf"/>
</dbReference>
<feature type="signal peptide" evidence="1">
    <location>
        <begin position="1"/>
        <end position="19"/>
    </location>
</feature>
<keyword evidence="4" id="KW-1185">Reference proteome</keyword>
<dbReference type="OrthoDB" id="270742at2"/>
<dbReference type="Pfam" id="PF16036">
    <property type="entry name" value="Chalcone_3"/>
    <property type="match status" value="1"/>
</dbReference>
<name>A0A495NXT2_9FLAO</name>
<dbReference type="Proteomes" id="UP000276282">
    <property type="component" value="Unassembled WGS sequence"/>
</dbReference>
<dbReference type="SUPFAM" id="SSF54626">
    <property type="entry name" value="Chalcone isomerase"/>
    <property type="match status" value="1"/>
</dbReference>
<feature type="chain" id="PRO_5019730012" evidence="1">
    <location>
        <begin position="20"/>
        <end position="187"/>
    </location>
</feature>
<gene>
    <name evidence="3" type="ORF">BC962_3144</name>
</gene>
<sequence>MKNVLLLLFAMVTIASAPAQTTAAGVTLPNTVTFEGQKLSLNGVGVREKFWMDMYAGALYLDKKNADANGIINANQPMAIKLHIVSKLITSDKMIDAVNEGFENATGGKASGIASEITQFKNYFSEEIQKNDIFDMVYLPKEGVKVYKNNKLLGTIPGMEFKKGLFGIWLSKKPADKDLKEAMLGKS</sequence>
<comment type="caution">
    <text evidence="3">The sequence shown here is derived from an EMBL/GenBank/DDBJ whole genome shotgun (WGS) entry which is preliminary data.</text>
</comment>
<protein>
    <submittedName>
        <fullName evidence="3">Chalcone isomerase-like protein</fullName>
    </submittedName>
</protein>
<dbReference type="RefSeq" id="WP_121346930.1">
    <property type="nucleotide sequence ID" value="NZ_RBLG01000007.1"/>
</dbReference>
<dbReference type="Gene3D" id="3.50.70.10">
    <property type="match status" value="1"/>
</dbReference>
<dbReference type="AlphaFoldDB" id="A0A495NXT2"/>